<gene>
    <name evidence="9" type="ORF">CWC19_06765</name>
</gene>
<feature type="domain" description="ABC3 transporter permease C-terminal" evidence="7">
    <location>
        <begin position="290"/>
        <end position="399"/>
    </location>
</feature>
<feature type="transmembrane region" description="Helical" evidence="6">
    <location>
        <begin position="675"/>
        <end position="698"/>
    </location>
</feature>
<reference evidence="10" key="2">
    <citation type="submission" date="2019-06" db="EMBL/GenBank/DDBJ databases">
        <title>Co-occurence of chitin degradation, pigmentation and bioactivity in marine Pseudoalteromonas.</title>
        <authorList>
            <person name="Sonnenschein E.C."/>
            <person name="Bech P.K."/>
        </authorList>
    </citation>
    <scope>NUCLEOTIDE SEQUENCE [LARGE SCALE GENOMIC DNA]</scope>
    <source>
        <strain evidence="10">S3790</strain>
    </source>
</reference>
<evidence type="ECO:0008006" key="11">
    <source>
        <dbReference type="Google" id="ProtNLM"/>
    </source>
</evidence>
<feature type="transmembrane region" description="Helical" evidence="6">
    <location>
        <begin position="734"/>
        <end position="753"/>
    </location>
</feature>
<proteinExistence type="predicted"/>
<keyword evidence="5 6" id="KW-0472">Membrane</keyword>
<dbReference type="PANTHER" id="PTHR30572">
    <property type="entry name" value="MEMBRANE COMPONENT OF TRANSPORTER-RELATED"/>
    <property type="match status" value="1"/>
</dbReference>
<evidence type="ECO:0000256" key="5">
    <source>
        <dbReference type="ARBA" id="ARBA00023136"/>
    </source>
</evidence>
<organism evidence="9 10">
    <name type="scientific">Pseudoalteromonas aurantia</name>
    <dbReference type="NCBI Taxonomy" id="43654"/>
    <lineage>
        <taxon>Bacteria</taxon>
        <taxon>Pseudomonadati</taxon>
        <taxon>Pseudomonadota</taxon>
        <taxon>Gammaproteobacteria</taxon>
        <taxon>Alteromonadales</taxon>
        <taxon>Pseudoalteromonadaceae</taxon>
        <taxon>Pseudoalteromonas</taxon>
    </lineage>
</organism>
<feature type="transmembrane region" description="Helical" evidence="6">
    <location>
        <begin position="375"/>
        <end position="399"/>
    </location>
</feature>
<feature type="transmembrane region" description="Helical" evidence="6">
    <location>
        <begin position="435"/>
        <end position="453"/>
    </location>
</feature>
<keyword evidence="4 6" id="KW-1133">Transmembrane helix</keyword>
<comment type="caution">
    <text evidence="9">The sequence shown here is derived from an EMBL/GenBank/DDBJ whole genome shotgun (WGS) entry which is preliminary data.</text>
</comment>
<accession>A0A5S3VAR5</accession>
<dbReference type="GO" id="GO:0022857">
    <property type="term" value="F:transmembrane transporter activity"/>
    <property type="evidence" value="ECO:0007669"/>
    <property type="project" value="TreeGrafter"/>
</dbReference>
<evidence type="ECO:0000313" key="10">
    <source>
        <dbReference type="Proteomes" id="UP000307217"/>
    </source>
</evidence>
<dbReference type="GO" id="GO:0005886">
    <property type="term" value="C:plasma membrane"/>
    <property type="evidence" value="ECO:0007669"/>
    <property type="project" value="UniProtKB-SubCell"/>
</dbReference>
<dbReference type="Proteomes" id="UP000307217">
    <property type="component" value="Unassembled WGS sequence"/>
</dbReference>
<evidence type="ECO:0000256" key="3">
    <source>
        <dbReference type="ARBA" id="ARBA00022692"/>
    </source>
</evidence>
<dbReference type="OrthoDB" id="5749226at2"/>
<evidence type="ECO:0000256" key="6">
    <source>
        <dbReference type="SAM" id="Phobius"/>
    </source>
</evidence>
<dbReference type="InterPro" id="IPR025857">
    <property type="entry name" value="MacB_PCD"/>
</dbReference>
<evidence type="ECO:0000313" key="9">
    <source>
        <dbReference type="EMBL" id="TMO69024.1"/>
    </source>
</evidence>
<protein>
    <recommendedName>
        <fullName evidence="11">ABC transporter permease</fullName>
    </recommendedName>
</protein>
<dbReference type="Pfam" id="PF12704">
    <property type="entry name" value="MacB_PCD"/>
    <property type="match status" value="2"/>
</dbReference>
<feature type="domain" description="MacB-like periplasmic core" evidence="8">
    <location>
        <begin position="435"/>
        <end position="641"/>
    </location>
</feature>
<dbReference type="EMBL" id="PNBX01000025">
    <property type="protein sequence ID" value="TMO69024.1"/>
    <property type="molecule type" value="Genomic_DNA"/>
</dbReference>
<sequence length="800" mass="88895">MIMIMHAFSQVLTTPRYTLSVMMSMVIALTTLFIAVTLTYSLLFSPLPYPNSDRLVKVEFAQYDENDQFNVEAFNYPSLMALYQQRRHLEEVALVHYAEQLLLSHVDSPKVNTAFVTHEWFSMFDIPMHLGRGFTHQSDNTLPVAVMSFEHWQKYSEQDPQIVGKTISFGKASFQVIGVTAAHFNEANLAQFNQKTGVWLAWDHNLTTHRARSFWWNRYSNNLMVARLPESETIETVSLNLSQEMNSVWQTNVKGETYFDGWHIKIWLTPLKAVLLGSSRSLVLGVLAGAIGLLLMVLFNVCNLYIAMLATRRHQLVLRVALGAKKKQLYAQLWCEGLLIMFTATALAMIIAHLSLLYGAPWLATLFPHVSLLTLSWPIVVMILASVLLLNSVLVSVGLSRFPYQGLAQAMAGATKGVGVQVSAQQINISVVSQLAIAMMIVSCLLTVAWQQWQQIELAHTLPLKDKFIVQLSDTTGSGEAAQQAAYTHAANVLEALPMVEQVSRSNSPLGEQLITWDLTLVDTLKKVTPLGKVVDYRYATFFSQTLLAGRFFDVTDVQNNANVLMISESLAKQLGGIDQALSTRLSFNIDDPDAAMQIIGVVADQVSVNGSRTPSFVYRATQGRHYLLVHLVPGHSLSKVKMEQLFEQHQPGMKVFRVQSLESQRSALLLANKLLLWVSICITIVTLVLAAVGLFGVMSIRQSAQRQTIAMKRAIGAKNSQLVTEMLLQFGRVAAIATLIAVVGSILLVNYFTTAMDVWAASFCIAVCVVLINAAFWVYQPLQQQLKHAIGSQLRGGKE</sequence>
<keyword evidence="2" id="KW-1003">Cell membrane</keyword>
<feature type="transmembrane region" description="Helical" evidence="6">
    <location>
        <begin position="282"/>
        <end position="308"/>
    </location>
</feature>
<evidence type="ECO:0000256" key="2">
    <source>
        <dbReference type="ARBA" id="ARBA00022475"/>
    </source>
</evidence>
<keyword evidence="3 6" id="KW-0812">Transmembrane</keyword>
<dbReference type="InterPro" id="IPR050250">
    <property type="entry name" value="Macrolide_Exporter_MacB"/>
</dbReference>
<comment type="subcellular location">
    <subcellularLocation>
        <location evidence="1">Cell membrane</location>
        <topology evidence="1">Multi-pass membrane protein</topology>
    </subcellularLocation>
</comment>
<name>A0A5S3VAR5_9GAMM</name>
<evidence type="ECO:0000259" key="8">
    <source>
        <dbReference type="Pfam" id="PF12704"/>
    </source>
</evidence>
<dbReference type="Pfam" id="PF02687">
    <property type="entry name" value="FtsX"/>
    <property type="match status" value="2"/>
</dbReference>
<dbReference type="AlphaFoldDB" id="A0A5S3VAR5"/>
<reference evidence="9 10" key="1">
    <citation type="submission" date="2018-01" db="EMBL/GenBank/DDBJ databases">
        <authorList>
            <person name="Paulsen S."/>
            <person name="Gram L.K."/>
        </authorList>
    </citation>
    <scope>NUCLEOTIDE SEQUENCE [LARGE SCALE GENOMIC DNA]</scope>
    <source>
        <strain evidence="9 10">S3790</strain>
    </source>
</reference>
<feature type="transmembrane region" description="Helical" evidence="6">
    <location>
        <begin position="759"/>
        <end position="780"/>
    </location>
</feature>
<feature type="domain" description="MacB-like periplasmic core" evidence="8">
    <location>
        <begin position="21"/>
        <end position="238"/>
    </location>
</feature>
<feature type="transmembrane region" description="Helical" evidence="6">
    <location>
        <begin position="329"/>
        <end position="355"/>
    </location>
</feature>
<feature type="domain" description="ABC3 transporter permease C-terminal" evidence="7">
    <location>
        <begin position="682"/>
        <end position="770"/>
    </location>
</feature>
<dbReference type="PANTHER" id="PTHR30572:SF18">
    <property type="entry name" value="ABC-TYPE MACROLIDE FAMILY EXPORT SYSTEM PERMEASE COMPONENT 2"/>
    <property type="match status" value="1"/>
</dbReference>
<evidence type="ECO:0000256" key="4">
    <source>
        <dbReference type="ARBA" id="ARBA00022989"/>
    </source>
</evidence>
<evidence type="ECO:0000256" key="1">
    <source>
        <dbReference type="ARBA" id="ARBA00004651"/>
    </source>
</evidence>
<dbReference type="InterPro" id="IPR003838">
    <property type="entry name" value="ABC3_permease_C"/>
</dbReference>
<evidence type="ECO:0000259" key="7">
    <source>
        <dbReference type="Pfam" id="PF02687"/>
    </source>
</evidence>